<feature type="transmembrane region" description="Helical" evidence="1">
    <location>
        <begin position="106"/>
        <end position="129"/>
    </location>
</feature>
<dbReference type="AlphaFoldDB" id="A0A1W7R839"/>
<dbReference type="VEuPathDB" id="VectorBase:AALFPA_076822"/>
<accession>A0A1W7R839</accession>
<dbReference type="EMBL" id="GEHC01000372">
    <property type="protein sequence ID" value="JAV47273.1"/>
    <property type="molecule type" value="Transcribed_RNA"/>
</dbReference>
<dbReference type="VEuPathDB" id="VectorBase:AALC636_028182"/>
<dbReference type="VEuPathDB" id="VectorBase:AALC636_022571"/>
<keyword evidence="1" id="KW-1133">Transmembrane helix</keyword>
<evidence type="ECO:0000313" key="2">
    <source>
        <dbReference type="EMBL" id="JAV47273.1"/>
    </source>
</evidence>
<sequence length="146" mass="16250">MITYKLYKVLCYLTAVLNILLVIQVVIHVVLPVPSRAIADILFPPCLGNLCLAVILIFGVAKRMPSFIRLFRIFMFAQMAFLLMIAVYFLRLVVHGREDMRVATNATLMLIALFGIEALIASGGLQAVLSEPPPFEEGAVIFQRLV</sequence>
<organism evidence="2">
    <name type="scientific">Aedes albopictus</name>
    <name type="common">Asian tiger mosquito</name>
    <name type="synonym">Stegomyia albopicta</name>
    <dbReference type="NCBI Taxonomy" id="7160"/>
    <lineage>
        <taxon>Eukaryota</taxon>
        <taxon>Metazoa</taxon>
        <taxon>Ecdysozoa</taxon>
        <taxon>Arthropoda</taxon>
        <taxon>Hexapoda</taxon>
        <taxon>Insecta</taxon>
        <taxon>Pterygota</taxon>
        <taxon>Neoptera</taxon>
        <taxon>Endopterygota</taxon>
        <taxon>Diptera</taxon>
        <taxon>Nematocera</taxon>
        <taxon>Culicoidea</taxon>
        <taxon>Culicidae</taxon>
        <taxon>Culicinae</taxon>
        <taxon>Aedini</taxon>
        <taxon>Aedes</taxon>
        <taxon>Stegomyia</taxon>
    </lineage>
</organism>
<keyword evidence="1" id="KW-0472">Membrane</keyword>
<dbReference type="OMA" id="ISPCMAN"/>
<proteinExistence type="predicted"/>
<feature type="transmembrane region" description="Helical" evidence="1">
    <location>
        <begin position="73"/>
        <end position="94"/>
    </location>
</feature>
<keyword evidence="1" id="KW-0812">Transmembrane</keyword>
<feature type="transmembrane region" description="Helical" evidence="1">
    <location>
        <begin position="37"/>
        <end position="61"/>
    </location>
</feature>
<name>A0A1W7R839_AEDAL</name>
<feature type="transmembrane region" description="Helical" evidence="1">
    <location>
        <begin position="9"/>
        <end position="31"/>
    </location>
</feature>
<reference evidence="2" key="1">
    <citation type="submission" date="2016-03" db="EMBL/GenBank/DDBJ databases">
        <title>RNAseq analyses of the sensorial organs of adult female Aedes albopictus.</title>
        <authorList>
            <person name="Fabrizio L."/>
            <person name="Ribeiro J.M."/>
            <person name="Arca B."/>
        </authorList>
    </citation>
    <scope>NUCLEOTIDE SEQUENCE</scope>
</reference>
<protein>
    <submittedName>
        <fullName evidence="2">Protein with signal anchor</fullName>
    </submittedName>
</protein>
<evidence type="ECO:0000256" key="1">
    <source>
        <dbReference type="SAM" id="Phobius"/>
    </source>
</evidence>